<evidence type="ECO:0000313" key="3">
    <source>
        <dbReference type="EMBL" id="ETM00468.1"/>
    </source>
</evidence>
<dbReference type="Proteomes" id="UP000054423">
    <property type="component" value="Unassembled WGS sequence"/>
</dbReference>
<protein>
    <recommendedName>
        <fullName evidence="4">Secreted protein</fullName>
    </recommendedName>
</protein>
<organism evidence="3">
    <name type="scientific">Phytophthora nicotianae</name>
    <name type="common">Potato buckeye rot agent</name>
    <name type="synonym">Phytophthora parasitica</name>
    <dbReference type="NCBI Taxonomy" id="4792"/>
    <lineage>
        <taxon>Eukaryota</taxon>
        <taxon>Sar</taxon>
        <taxon>Stramenopiles</taxon>
        <taxon>Oomycota</taxon>
        <taxon>Peronosporomycetes</taxon>
        <taxon>Peronosporales</taxon>
        <taxon>Peronosporaceae</taxon>
        <taxon>Phytophthora</taxon>
    </lineage>
</organism>
<gene>
    <name evidence="3" type="ORF">L917_02811</name>
</gene>
<dbReference type="EMBL" id="KI678029">
    <property type="protein sequence ID" value="ETM00468.1"/>
    <property type="molecule type" value="Genomic_DNA"/>
</dbReference>
<evidence type="ECO:0000256" key="2">
    <source>
        <dbReference type="SAM" id="SignalP"/>
    </source>
</evidence>
<accession>W2LSM8</accession>
<evidence type="ECO:0008006" key="4">
    <source>
        <dbReference type="Google" id="ProtNLM"/>
    </source>
</evidence>
<keyword evidence="2" id="KW-0732">Signal</keyword>
<reference evidence="3" key="1">
    <citation type="submission" date="2013-11" db="EMBL/GenBank/DDBJ databases">
        <title>The Genome Sequence of Phytophthora parasitica CHvinca01.</title>
        <authorList>
            <consortium name="The Broad Institute Genomics Platform"/>
            <person name="Russ C."/>
            <person name="Tyler B."/>
            <person name="Panabieres F."/>
            <person name="Shan W."/>
            <person name="Tripathy S."/>
            <person name="Grunwald N."/>
            <person name="Machado M."/>
            <person name="Johnson C.S."/>
            <person name="Arredondo F."/>
            <person name="Hong C."/>
            <person name="Coffey M."/>
            <person name="Young S.K."/>
            <person name="Zeng Q."/>
            <person name="Gargeya S."/>
            <person name="Fitzgerald M."/>
            <person name="Abouelleil A."/>
            <person name="Alvarado L."/>
            <person name="Chapman S.B."/>
            <person name="Gainer-Dewar J."/>
            <person name="Goldberg J."/>
            <person name="Griggs A."/>
            <person name="Gujja S."/>
            <person name="Hansen M."/>
            <person name="Howarth C."/>
            <person name="Imamovic A."/>
            <person name="Ireland A."/>
            <person name="Larimer J."/>
            <person name="McCowan C."/>
            <person name="Murphy C."/>
            <person name="Pearson M."/>
            <person name="Poon T.W."/>
            <person name="Priest M."/>
            <person name="Roberts A."/>
            <person name="Saif S."/>
            <person name="Shea T."/>
            <person name="Sykes S."/>
            <person name="Wortman J."/>
            <person name="Nusbaum C."/>
            <person name="Birren B."/>
        </authorList>
    </citation>
    <scope>NUCLEOTIDE SEQUENCE [LARGE SCALE GENOMIC DNA]</scope>
    <source>
        <strain evidence="3">CHvinca01</strain>
    </source>
</reference>
<dbReference type="AlphaFoldDB" id="W2LSM8"/>
<sequence length="78" mass="8266">MVVTRILLFRLMARSVLGLRDLGQMVASVAVRLLVLKCTIVQTGIGTSGPSCTLGTSRRPDHTVSTAPLLGSSSDLNR</sequence>
<name>W2LSM8_PHYNI</name>
<proteinExistence type="predicted"/>
<feature type="chain" id="PRO_5004819516" description="Secreted protein" evidence="2">
    <location>
        <begin position="19"/>
        <end position="78"/>
    </location>
</feature>
<evidence type="ECO:0000256" key="1">
    <source>
        <dbReference type="SAM" id="MobiDB-lite"/>
    </source>
</evidence>
<feature type="compositionally biased region" description="Polar residues" evidence="1">
    <location>
        <begin position="63"/>
        <end position="78"/>
    </location>
</feature>
<feature type="region of interest" description="Disordered" evidence="1">
    <location>
        <begin position="51"/>
        <end position="78"/>
    </location>
</feature>
<feature type="signal peptide" evidence="2">
    <location>
        <begin position="1"/>
        <end position="18"/>
    </location>
</feature>